<dbReference type="GO" id="GO:0046872">
    <property type="term" value="F:metal ion binding"/>
    <property type="evidence" value="ECO:0007669"/>
    <property type="project" value="UniProtKB-KW"/>
</dbReference>
<comment type="caution">
    <text evidence="7">The sequence shown here is derived from an EMBL/GenBank/DDBJ whole genome shotgun (WGS) entry which is preliminary data.</text>
</comment>
<dbReference type="InterPro" id="IPR037518">
    <property type="entry name" value="MPN"/>
</dbReference>
<organism evidence="7 8">
    <name type="scientific">Pedobacter puniceum</name>
    <dbReference type="NCBI Taxonomy" id="2666136"/>
    <lineage>
        <taxon>Bacteria</taxon>
        <taxon>Pseudomonadati</taxon>
        <taxon>Bacteroidota</taxon>
        <taxon>Sphingobacteriia</taxon>
        <taxon>Sphingobacteriales</taxon>
        <taxon>Sphingobacteriaceae</taxon>
        <taxon>Pedobacter</taxon>
    </lineage>
</organism>
<dbReference type="GO" id="GO:0006508">
    <property type="term" value="P:proteolysis"/>
    <property type="evidence" value="ECO:0007669"/>
    <property type="project" value="UniProtKB-KW"/>
</dbReference>
<gene>
    <name evidence="7" type="ORF">GJJ64_05535</name>
</gene>
<name>A0A7K0FLF1_9SPHI</name>
<evidence type="ECO:0000313" key="8">
    <source>
        <dbReference type="Proteomes" id="UP000462931"/>
    </source>
</evidence>
<sequence length="153" mass="16705">MEQSNALLQVSEIQLVYKPVIRPSQRLKVGQASDVYKILLDGWDKDSIHLVEQFKIVLLNKACKVLGVSTISTGGITGTIVDMKLVFGIALKGGASSIVLTHNHPSGGLIPSTQDRNLTRKIYEAGRILDIDVVDHLIISTEGYYSFAEEGIL</sequence>
<dbReference type="EMBL" id="WKJI01000001">
    <property type="protein sequence ID" value="MRX46642.1"/>
    <property type="molecule type" value="Genomic_DNA"/>
</dbReference>
<protein>
    <submittedName>
        <fullName evidence="7">DNA repair protein</fullName>
    </submittedName>
</protein>
<dbReference type="CDD" id="cd08071">
    <property type="entry name" value="MPN_DUF2466"/>
    <property type="match status" value="1"/>
</dbReference>
<keyword evidence="5" id="KW-0482">Metalloprotease</keyword>
<keyword evidence="2" id="KW-0479">Metal-binding</keyword>
<dbReference type="RefSeq" id="WP_154286713.1">
    <property type="nucleotide sequence ID" value="NZ_WKJI01000001.1"/>
</dbReference>
<dbReference type="Proteomes" id="UP000462931">
    <property type="component" value="Unassembled WGS sequence"/>
</dbReference>
<dbReference type="PROSITE" id="PS50249">
    <property type="entry name" value="MPN"/>
    <property type="match status" value="1"/>
</dbReference>
<evidence type="ECO:0000256" key="5">
    <source>
        <dbReference type="ARBA" id="ARBA00023049"/>
    </source>
</evidence>
<dbReference type="PANTHER" id="PTHR30471:SF3">
    <property type="entry name" value="UPF0758 PROTEIN YEES-RELATED"/>
    <property type="match status" value="1"/>
</dbReference>
<keyword evidence="3" id="KW-0378">Hydrolase</keyword>
<dbReference type="InterPro" id="IPR025657">
    <property type="entry name" value="RadC_JAB"/>
</dbReference>
<dbReference type="PANTHER" id="PTHR30471">
    <property type="entry name" value="DNA REPAIR PROTEIN RADC"/>
    <property type="match status" value="1"/>
</dbReference>
<dbReference type="GO" id="GO:0008237">
    <property type="term" value="F:metallopeptidase activity"/>
    <property type="evidence" value="ECO:0007669"/>
    <property type="project" value="UniProtKB-KW"/>
</dbReference>
<evidence type="ECO:0000259" key="6">
    <source>
        <dbReference type="PROSITE" id="PS50249"/>
    </source>
</evidence>
<dbReference type="Pfam" id="PF04002">
    <property type="entry name" value="RadC"/>
    <property type="match status" value="1"/>
</dbReference>
<feature type="domain" description="MPN" evidence="6">
    <location>
        <begin position="28"/>
        <end position="153"/>
    </location>
</feature>
<evidence type="ECO:0000313" key="7">
    <source>
        <dbReference type="EMBL" id="MRX46642.1"/>
    </source>
</evidence>
<proteinExistence type="predicted"/>
<dbReference type="PROSITE" id="PS01302">
    <property type="entry name" value="UPF0758"/>
    <property type="match status" value="1"/>
</dbReference>
<evidence type="ECO:0000256" key="2">
    <source>
        <dbReference type="ARBA" id="ARBA00022723"/>
    </source>
</evidence>
<dbReference type="InterPro" id="IPR020891">
    <property type="entry name" value="UPF0758_CS"/>
</dbReference>
<dbReference type="AlphaFoldDB" id="A0A7K0FLF1"/>
<keyword evidence="8" id="KW-1185">Reference proteome</keyword>
<keyword evidence="4" id="KW-0862">Zinc</keyword>
<reference evidence="7 8" key="1">
    <citation type="submission" date="2019-11" db="EMBL/GenBank/DDBJ databases">
        <authorList>
            <person name="Cheng Q."/>
            <person name="Yang Z."/>
        </authorList>
    </citation>
    <scope>NUCLEOTIDE SEQUENCE [LARGE SCALE GENOMIC DNA]</scope>
    <source>
        <strain evidence="7 8">HX-22-1</strain>
    </source>
</reference>
<accession>A0A7K0FLF1</accession>
<evidence type="ECO:0000256" key="3">
    <source>
        <dbReference type="ARBA" id="ARBA00022801"/>
    </source>
</evidence>
<dbReference type="Gene3D" id="3.40.140.10">
    <property type="entry name" value="Cytidine Deaminase, domain 2"/>
    <property type="match status" value="1"/>
</dbReference>
<evidence type="ECO:0000256" key="1">
    <source>
        <dbReference type="ARBA" id="ARBA00022670"/>
    </source>
</evidence>
<dbReference type="InterPro" id="IPR001405">
    <property type="entry name" value="UPF0758"/>
</dbReference>
<evidence type="ECO:0000256" key="4">
    <source>
        <dbReference type="ARBA" id="ARBA00022833"/>
    </source>
</evidence>
<keyword evidence="1" id="KW-0645">Protease</keyword>